<dbReference type="AlphaFoldDB" id="A0A1X7FJG5"/>
<evidence type="ECO:0000313" key="1">
    <source>
        <dbReference type="EMBL" id="SMF53122.1"/>
    </source>
</evidence>
<proteinExistence type="predicted"/>
<dbReference type="EMBL" id="FXAF01000006">
    <property type="protein sequence ID" value="SMF53122.1"/>
    <property type="molecule type" value="Genomic_DNA"/>
</dbReference>
<protein>
    <submittedName>
        <fullName evidence="1">Uncharacterized protein</fullName>
    </submittedName>
</protein>
<dbReference type="Proteomes" id="UP000192903">
    <property type="component" value="Unassembled WGS sequence"/>
</dbReference>
<name>A0A1X7FJG5_9HYPH</name>
<keyword evidence="2" id="KW-1185">Reference proteome</keyword>
<reference evidence="2" key="1">
    <citation type="submission" date="2017-04" db="EMBL/GenBank/DDBJ databases">
        <authorList>
            <person name="Varghese N."/>
            <person name="Submissions S."/>
        </authorList>
    </citation>
    <scope>NUCLEOTIDE SEQUENCE [LARGE SCALE GENOMIC DNA]</scope>
    <source>
        <strain evidence="2">B4P</strain>
    </source>
</reference>
<gene>
    <name evidence="1" type="ORF">SAMN02982989_3176</name>
</gene>
<sequence>MVTTDVPGYGATGAVGVLAEHQTIDANIPQLNAEAGNGATCSR</sequence>
<accession>A0A1X7FJG5</accession>
<organism evidence="1 2">
    <name type="scientific">Xaviernesmea oryzae</name>
    <dbReference type="NCBI Taxonomy" id="464029"/>
    <lineage>
        <taxon>Bacteria</taxon>
        <taxon>Pseudomonadati</taxon>
        <taxon>Pseudomonadota</taxon>
        <taxon>Alphaproteobacteria</taxon>
        <taxon>Hyphomicrobiales</taxon>
        <taxon>Rhizobiaceae</taxon>
        <taxon>Rhizobium/Agrobacterium group</taxon>
        <taxon>Xaviernesmea</taxon>
    </lineage>
</organism>
<evidence type="ECO:0000313" key="2">
    <source>
        <dbReference type="Proteomes" id="UP000192903"/>
    </source>
</evidence>